<proteinExistence type="predicted"/>
<dbReference type="Pfam" id="PF05685">
    <property type="entry name" value="Uma2"/>
    <property type="match status" value="1"/>
</dbReference>
<organism evidence="2 3">
    <name type="scientific">Roseofilum halophilum BLCC-M91</name>
    <dbReference type="NCBI Taxonomy" id="3022259"/>
    <lineage>
        <taxon>Bacteria</taxon>
        <taxon>Bacillati</taxon>
        <taxon>Cyanobacteriota</taxon>
        <taxon>Cyanophyceae</taxon>
        <taxon>Desertifilales</taxon>
        <taxon>Desertifilaceae</taxon>
        <taxon>Roseofilum</taxon>
        <taxon>Roseofilum halophilum</taxon>
    </lineage>
</organism>
<reference evidence="2 3" key="1">
    <citation type="submission" date="2023-01" db="EMBL/GenBank/DDBJ databases">
        <title>Novel diversity within Roseofilum (Cyanobacteria; Desertifilaceae) from marine benthic mats with descriptions of four novel species.</title>
        <authorList>
            <person name="Wang Y."/>
            <person name="Berthold D.E."/>
            <person name="Hu J."/>
            <person name="Lefler F.W."/>
            <person name="Laughinghouse H.D. IV."/>
        </authorList>
    </citation>
    <scope>NUCLEOTIDE SEQUENCE [LARGE SCALE GENOMIC DNA]</scope>
    <source>
        <strain evidence="2 3">BLCC-M91</strain>
    </source>
</reference>
<dbReference type="PANTHER" id="PTHR47152">
    <property type="entry name" value="SLR2084 PROTEIN-RELATED"/>
    <property type="match status" value="1"/>
</dbReference>
<accession>A0ABT7BGY1</accession>
<dbReference type="InterPro" id="IPR012296">
    <property type="entry name" value="Nuclease_put_TT1808"/>
</dbReference>
<keyword evidence="2" id="KW-0255">Endonuclease</keyword>
<evidence type="ECO:0000259" key="1">
    <source>
        <dbReference type="Pfam" id="PF05685"/>
    </source>
</evidence>
<dbReference type="CDD" id="cd06260">
    <property type="entry name" value="DUF820-like"/>
    <property type="match status" value="1"/>
</dbReference>
<name>A0ABT7BGY1_9CYAN</name>
<gene>
    <name evidence="2" type="ORF">PJF56_06170</name>
</gene>
<evidence type="ECO:0000313" key="2">
    <source>
        <dbReference type="EMBL" id="MDJ1178443.1"/>
    </source>
</evidence>
<dbReference type="EMBL" id="JAQPOK010000049">
    <property type="protein sequence ID" value="MDJ1178443.1"/>
    <property type="molecule type" value="Genomic_DNA"/>
</dbReference>
<evidence type="ECO:0000313" key="3">
    <source>
        <dbReference type="Proteomes" id="UP001231370"/>
    </source>
</evidence>
<comment type="caution">
    <text evidence="2">The sequence shown here is derived from an EMBL/GenBank/DDBJ whole genome shotgun (WGS) entry which is preliminary data.</text>
</comment>
<protein>
    <submittedName>
        <fullName evidence="2">Uma2 family endonuclease</fullName>
    </submittedName>
</protein>
<dbReference type="Gene3D" id="3.90.1570.10">
    <property type="entry name" value="tt1808, chain A"/>
    <property type="match status" value="1"/>
</dbReference>
<dbReference type="InterPro" id="IPR008538">
    <property type="entry name" value="Uma2"/>
</dbReference>
<feature type="domain" description="Putative restriction endonuclease" evidence="1">
    <location>
        <begin position="35"/>
        <end position="176"/>
    </location>
</feature>
<keyword evidence="2" id="KW-0378">Hydrolase</keyword>
<dbReference type="InterPro" id="IPR011335">
    <property type="entry name" value="Restrct_endonuc-II-like"/>
</dbReference>
<keyword evidence="3" id="KW-1185">Reference proteome</keyword>
<dbReference type="GO" id="GO:0004519">
    <property type="term" value="F:endonuclease activity"/>
    <property type="evidence" value="ECO:0007669"/>
    <property type="project" value="UniProtKB-KW"/>
</dbReference>
<sequence length="199" mass="22510">MFEVSGMAIAPSLIEAKPNRVLVGNITWDKLKILDAGFVGTGARLTYLDGYLQIMSPLSDAHEEPKKTLSQLLEAYLRVRNIRFYARGSTTIGSQELGGRKEPDESYCLHEKKLIPDLAIEIVVTSGGIDSLEVYRRVGVPEVWFWEDGAIAVYSLQSTEYRLVKNSQLLPELDLRSLEFYSRMADQYDAVNEFVRSLR</sequence>
<keyword evidence="2" id="KW-0540">Nuclease</keyword>
<dbReference type="SUPFAM" id="SSF52980">
    <property type="entry name" value="Restriction endonuclease-like"/>
    <property type="match status" value="1"/>
</dbReference>
<dbReference type="PANTHER" id="PTHR47152:SF3">
    <property type="entry name" value="SLR1613 PROTEIN"/>
    <property type="match status" value="1"/>
</dbReference>
<dbReference type="Proteomes" id="UP001231370">
    <property type="component" value="Unassembled WGS sequence"/>
</dbReference>